<evidence type="ECO:0000256" key="2">
    <source>
        <dbReference type="ARBA" id="ARBA00023315"/>
    </source>
</evidence>
<reference evidence="4 5" key="1">
    <citation type="submission" date="2017-07" db="EMBL/GenBank/DDBJ databases">
        <title>Isolation and whole genome analysis of endospore-forming bacteria from heroin.</title>
        <authorList>
            <person name="Kalinowski J."/>
            <person name="Ahrens B."/>
            <person name="Al-Dilaimi A."/>
            <person name="Winkler A."/>
            <person name="Wibberg D."/>
            <person name="Schleenbecker U."/>
            <person name="Ruckert C."/>
            <person name="Wolfel R."/>
            <person name="Grass G."/>
        </authorList>
    </citation>
    <scope>NUCLEOTIDE SEQUENCE [LARGE SCALE GENOMIC DNA]</scope>
    <source>
        <strain evidence="4 5">7528</strain>
    </source>
</reference>
<dbReference type="CDD" id="cd06551">
    <property type="entry name" value="LPLAT"/>
    <property type="match status" value="1"/>
</dbReference>
<evidence type="ECO:0000259" key="3">
    <source>
        <dbReference type="SMART" id="SM00563"/>
    </source>
</evidence>
<evidence type="ECO:0000313" key="4">
    <source>
        <dbReference type="EMBL" id="PAD22027.1"/>
    </source>
</evidence>
<keyword evidence="2" id="KW-0012">Acyltransferase</keyword>
<dbReference type="InterPro" id="IPR002123">
    <property type="entry name" value="Plipid/glycerol_acylTrfase"/>
</dbReference>
<comment type="caution">
    <text evidence="4">The sequence shown here is derived from an EMBL/GenBank/DDBJ whole genome shotgun (WGS) entry which is preliminary data.</text>
</comment>
<evidence type="ECO:0000313" key="5">
    <source>
        <dbReference type="Proteomes" id="UP000216013"/>
    </source>
</evidence>
<proteinExistence type="predicted"/>
<dbReference type="GO" id="GO:0005886">
    <property type="term" value="C:plasma membrane"/>
    <property type="evidence" value="ECO:0007669"/>
    <property type="project" value="TreeGrafter"/>
</dbReference>
<dbReference type="GO" id="GO:0006654">
    <property type="term" value="P:phosphatidic acid biosynthetic process"/>
    <property type="evidence" value="ECO:0007669"/>
    <property type="project" value="TreeGrafter"/>
</dbReference>
<dbReference type="EMBL" id="NPBV01000003">
    <property type="protein sequence ID" value="PAD22027.1"/>
    <property type="molecule type" value="Genomic_DNA"/>
</dbReference>
<evidence type="ECO:0000256" key="1">
    <source>
        <dbReference type="ARBA" id="ARBA00022679"/>
    </source>
</evidence>
<dbReference type="AlphaFoldDB" id="A0A268AD30"/>
<dbReference type="SMART" id="SM00563">
    <property type="entry name" value="PlsC"/>
    <property type="match status" value="1"/>
</dbReference>
<name>A0A268AD30_9BACI</name>
<protein>
    <recommendedName>
        <fullName evidence="3">Phospholipid/glycerol acyltransferase domain-containing protein</fullName>
    </recommendedName>
</protein>
<organism evidence="4 5">
    <name type="scientific">Terribacillus saccharophilus</name>
    <dbReference type="NCBI Taxonomy" id="361277"/>
    <lineage>
        <taxon>Bacteria</taxon>
        <taxon>Bacillati</taxon>
        <taxon>Bacillota</taxon>
        <taxon>Bacilli</taxon>
        <taxon>Bacillales</taxon>
        <taxon>Bacillaceae</taxon>
        <taxon>Terribacillus</taxon>
    </lineage>
</organism>
<dbReference type="PANTHER" id="PTHR10434">
    <property type="entry name" value="1-ACYL-SN-GLYCEROL-3-PHOSPHATE ACYLTRANSFERASE"/>
    <property type="match status" value="1"/>
</dbReference>
<dbReference type="PANTHER" id="PTHR10434:SF11">
    <property type="entry name" value="1-ACYL-SN-GLYCEROL-3-PHOSPHATE ACYLTRANSFERASE"/>
    <property type="match status" value="1"/>
</dbReference>
<sequence>MLLVWPFCSFFLQKGGECLIQAEKKRWFIELFAAYQRYYLLPRNFERVEATGHVQVPEKPAIFIANHSSWWDGLLIFQATEKHLEGNHYMLMAQEGLETYRFFRKLGAFSIDKTRIRDVVTSLQYARQLLESGSYIWLFPQGQILHQDQRPYLFEAGIGYLLHQKPVPVVPVTLHYHFGEEKKPIASLHFGEPIHEDWESMTRTSVSLYLSKLLEEQADEHKQTIIGGQHIEPQEQIS</sequence>
<dbReference type="SUPFAM" id="SSF69593">
    <property type="entry name" value="Glycerol-3-phosphate (1)-acyltransferase"/>
    <property type="match status" value="1"/>
</dbReference>
<gene>
    <name evidence="4" type="ORF">CHH64_05120</name>
</gene>
<keyword evidence="1" id="KW-0808">Transferase</keyword>
<dbReference type="Proteomes" id="UP000216013">
    <property type="component" value="Unassembled WGS sequence"/>
</dbReference>
<dbReference type="Pfam" id="PF01553">
    <property type="entry name" value="Acyltransferase"/>
    <property type="match status" value="1"/>
</dbReference>
<accession>A0A268AD30</accession>
<dbReference type="GO" id="GO:0003841">
    <property type="term" value="F:1-acylglycerol-3-phosphate O-acyltransferase activity"/>
    <property type="evidence" value="ECO:0007669"/>
    <property type="project" value="TreeGrafter"/>
</dbReference>
<feature type="domain" description="Phospholipid/glycerol acyltransferase" evidence="3">
    <location>
        <begin position="61"/>
        <end position="177"/>
    </location>
</feature>